<evidence type="ECO:0000313" key="3">
    <source>
        <dbReference type="Proteomes" id="UP000886891"/>
    </source>
</evidence>
<feature type="signal peptide" evidence="1">
    <location>
        <begin position="1"/>
        <end position="29"/>
    </location>
</feature>
<sequence length="235" mass="25253">MKRIKSIFVLILFALGALPCAMSLPGVSACAPVVLDTLTFTPAPDQAPVTVTLRATPFTPDSPYYTDITLTLDDGRSFHPPVAEGYAPTIAAFPFTASDRFQIFYAAATGGSGGFGYYFVFDVAENAVRTLFDATTLPNPYTAQFSADRSVVVDRDGTAFLTFAPLPTASEGSDGAPDVSAVNFVAPSYLYPERRFRLCVYRKVTGVAQVDVYGYLIDTVDLLRPDAPSFAAVQH</sequence>
<evidence type="ECO:0000256" key="1">
    <source>
        <dbReference type="SAM" id="SignalP"/>
    </source>
</evidence>
<evidence type="ECO:0000313" key="2">
    <source>
        <dbReference type="EMBL" id="HIU99486.1"/>
    </source>
</evidence>
<feature type="chain" id="PRO_5039587820" evidence="1">
    <location>
        <begin position="30"/>
        <end position="235"/>
    </location>
</feature>
<keyword evidence="1" id="KW-0732">Signal</keyword>
<dbReference type="AlphaFoldDB" id="A0A9D1SX58"/>
<reference evidence="2" key="1">
    <citation type="submission" date="2020-10" db="EMBL/GenBank/DDBJ databases">
        <authorList>
            <person name="Gilroy R."/>
        </authorList>
    </citation>
    <scope>NUCLEOTIDE SEQUENCE</scope>
    <source>
        <strain evidence="2">23406</strain>
    </source>
</reference>
<comment type="caution">
    <text evidence="2">The sequence shown here is derived from an EMBL/GenBank/DDBJ whole genome shotgun (WGS) entry which is preliminary data.</text>
</comment>
<dbReference type="PROSITE" id="PS51257">
    <property type="entry name" value="PROKAR_LIPOPROTEIN"/>
    <property type="match status" value="1"/>
</dbReference>
<organism evidence="2 3">
    <name type="scientific">Candidatus Stercoripulliclostridium merdipullorum</name>
    <dbReference type="NCBI Taxonomy" id="2840952"/>
    <lineage>
        <taxon>Bacteria</taxon>
        <taxon>Bacillati</taxon>
        <taxon>Bacillota</taxon>
        <taxon>Clostridia</taxon>
        <taxon>Eubacteriales</taxon>
        <taxon>Candidatus Stercoripulliclostridium</taxon>
    </lineage>
</organism>
<accession>A0A9D1SX58</accession>
<protein>
    <submittedName>
        <fullName evidence="2">Uncharacterized protein</fullName>
    </submittedName>
</protein>
<dbReference type="EMBL" id="DVOH01000001">
    <property type="protein sequence ID" value="HIU99486.1"/>
    <property type="molecule type" value="Genomic_DNA"/>
</dbReference>
<name>A0A9D1SX58_9FIRM</name>
<dbReference type="Proteomes" id="UP000886891">
    <property type="component" value="Unassembled WGS sequence"/>
</dbReference>
<reference evidence="2" key="2">
    <citation type="journal article" date="2021" name="PeerJ">
        <title>Extensive microbial diversity within the chicken gut microbiome revealed by metagenomics and culture.</title>
        <authorList>
            <person name="Gilroy R."/>
            <person name="Ravi A."/>
            <person name="Getino M."/>
            <person name="Pursley I."/>
            <person name="Horton D.L."/>
            <person name="Alikhan N.F."/>
            <person name="Baker D."/>
            <person name="Gharbi K."/>
            <person name="Hall N."/>
            <person name="Watson M."/>
            <person name="Adriaenssens E.M."/>
            <person name="Foster-Nyarko E."/>
            <person name="Jarju S."/>
            <person name="Secka A."/>
            <person name="Antonio M."/>
            <person name="Oren A."/>
            <person name="Chaudhuri R.R."/>
            <person name="La Ragione R."/>
            <person name="Hildebrand F."/>
            <person name="Pallen M.J."/>
        </authorList>
    </citation>
    <scope>NUCLEOTIDE SEQUENCE</scope>
    <source>
        <strain evidence="2">23406</strain>
    </source>
</reference>
<proteinExistence type="predicted"/>
<gene>
    <name evidence="2" type="ORF">IAB14_00030</name>
</gene>